<sequence>MYKCEGNIPVLESERLRLRAMERADAEILFRYWSDPEVVKYMNISPFASVEDTLEMINLLNGLSESDDTLRWGIELKEEEILIGSCGFNVWELSGSYRGEIGYDLGREYWGHGYMSEALHMLLAYGFETMGLNRIEALVDPDNVRSRQLLGAFHFHEEGLLREYQKTDAGFIDLLMNSLLKREFYRAGI</sequence>
<dbReference type="PROSITE" id="PS51186">
    <property type="entry name" value="GNAT"/>
    <property type="match status" value="1"/>
</dbReference>
<dbReference type="SUPFAM" id="SSF55729">
    <property type="entry name" value="Acyl-CoA N-acyltransferases (Nat)"/>
    <property type="match status" value="1"/>
</dbReference>
<dbReference type="Proteomes" id="UP000279446">
    <property type="component" value="Unassembled WGS sequence"/>
</dbReference>
<keyword evidence="2" id="KW-0808">Transferase</keyword>
<dbReference type="OrthoDB" id="9785602at2"/>
<gene>
    <name evidence="2" type="ORF">EJP82_00660</name>
</gene>
<reference evidence="2 3" key="1">
    <citation type="submission" date="2018-12" db="EMBL/GenBank/DDBJ databases">
        <authorList>
            <person name="Sun L."/>
            <person name="Chen Z."/>
        </authorList>
    </citation>
    <scope>NUCLEOTIDE SEQUENCE [LARGE SCALE GENOMIC DNA]</scope>
    <source>
        <strain evidence="2 3">DSM 15890</strain>
    </source>
</reference>
<name>A0A3S1DVT5_9BACL</name>
<feature type="domain" description="N-acetyltransferase" evidence="1">
    <location>
        <begin position="16"/>
        <end position="181"/>
    </location>
</feature>
<dbReference type="RefSeq" id="WP_127190088.1">
    <property type="nucleotide sequence ID" value="NZ_RZNY01000001.1"/>
</dbReference>
<dbReference type="AlphaFoldDB" id="A0A3S1DVT5"/>
<dbReference type="PANTHER" id="PTHR43792">
    <property type="entry name" value="GNAT FAMILY, PUTATIVE (AFU_ORTHOLOGUE AFUA_3G00765)-RELATED-RELATED"/>
    <property type="match status" value="1"/>
</dbReference>
<dbReference type="InterPro" id="IPR000182">
    <property type="entry name" value="GNAT_dom"/>
</dbReference>
<evidence type="ECO:0000259" key="1">
    <source>
        <dbReference type="PROSITE" id="PS51186"/>
    </source>
</evidence>
<accession>A0A3S1DVT5</accession>
<dbReference type="PANTHER" id="PTHR43792:SF9">
    <property type="entry name" value="RIBOSOMAL-PROTEIN-ALANINE ACETYLTRANSFERASE"/>
    <property type="match status" value="1"/>
</dbReference>
<keyword evidence="3" id="KW-1185">Reference proteome</keyword>
<organism evidence="2 3">
    <name type="scientific">Paenibacillus anaericanus</name>
    <dbReference type="NCBI Taxonomy" id="170367"/>
    <lineage>
        <taxon>Bacteria</taxon>
        <taxon>Bacillati</taxon>
        <taxon>Bacillota</taxon>
        <taxon>Bacilli</taxon>
        <taxon>Bacillales</taxon>
        <taxon>Paenibacillaceae</taxon>
        <taxon>Paenibacillus</taxon>
    </lineage>
</organism>
<dbReference type="InterPro" id="IPR016181">
    <property type="entry name" value="Acyl_CoA_acyltransferase"/>
</dbReference>
<dbReference type="Gene3D" id="3.40.630.30">
    <property type="match status" value="1"/>
</dbReference>
<dbReference type="Pfam" id="PF13302">
    <property type="entry name" value="Acetyltransf_3"/>
    <property type="match status" value="1"/>
</dbReference>
<dbReference type="InterPro" id="IPR051531">
    <property type="entry name" value="N-acetyltransferase"/>
</dbReference>
<dbReference type="GO" id="GO:0005737">
    <property type="term" value="C:cytoplasm"/>
    <property type="evidence" value="ECO:0007669"/>
    <property type="project" value="TreeGrafter"/>
</dbReference>
<dbReference type="GO" id="GO:0008999">
    <property type="term" value="F:protein-N-terminal-alanine acetyltransferase activity"/>
    <property type="evidence" value="ECO:0007669"/>
    <property type="project" value="TreeGrafter"/>
</dbReference>
<evidence type="ECO:0000313" key="3">
    <source>
        <dbReference type="Proteomes" id="UP000279446"/>
    </source>
</evidence>
<comment type="caution">
    <text evidence="2">The sequence shown here is derived from an EMBL/GenBank/DDBJ whole genome shotgun (WGS) entry which is preliminary data.</text>
</comment>
<dbReference type="EMBL" id="RZNY01000001">
    <property type="protein sequence ID" value="RUT48493.1"/>
    <property type="molecule type" value="Genomic_DNA"/>
</dbReference>
<evidence type="ECO:0000313" key="2">
    <source>
        <dbReference type="EMBL" id="RUT48493.1"/>
    </source>
</evidence>
<proteinExistence type="predicted"/>
<protein>
    <submittedName>
        <fullName evidence="2">N-acetyltransferase</fullName>
    </submittedName>
</protein>